<evidence type="ECO:0000313" key="2">
    <source>
        <dbReference type="EMBL" id="CCD22654.1"/>
    </source>
</evidence>
<name>G0W4B6_NAUDC</name>
<evidence type="ECO:0000313" key="3">
    <source>
        <dbReference type="Proteomes" id="UP000000689"/>
    </source>
</evidence>
<dbReference type="OMA" id="YFFVYSA"/>
<evidence type="ECO:0000256" key="1">
    <source>
        <dbReference type="SAM" id="MobiDB-lite"/>
    </source>
</evidence>
<dbReference type="KEGG" id="ndi:NDAI_0A04990"/>
<dbReference type="SUPFAM" id="SSF52540">
    <property type="entry name" value="P-loop containing nucleoside triphosphate hydrolases"/>
    <property type="match status" value="1"/>
</dbReference>
<accession>G0W4B6</accession>
<organism evidence="2 3">
    <name type="scientific">Naumovozyma dairenensis (strain ATCC 10597 / BCRC 20456 / CBS 421 / NBRC 0211 / NRRL Y-12639)</name>
    <name type="common">Saccharomyces dairenensis</name>
    <dbReference type="NCBI Taxonomy" id="1071378"/>
    <lineage>
        <taxon>Eukaryota</taxon>
        <taxon>Fungi</taxon>
        <taxon>Dikarya</taxon>
        <taxon>Ascomycota</taxon>
        <taxon>Saccharomycotina</taxon>
        <taxon>Saccharomycetes</taxon>
        <taxon>Saccharomycetales</taxon>
        <taxon>Saccharomycetaceae</taxon>
        <taxon>Naumovozyma</taxon>
    </lineage>
</organism>
<dbReference type="InterPro" id="IPR027417">
    <property type="entry name" value="P-loop_NTPase"/>
</dbReference>
<dbReference type="eggNOG" id="ENOG502QVZN">
    <property type="taxonomic scope" value="Eukaryota"/>
</dbReference>
<feature type="region of interest" description="Disordered" evidence="1">
    <location>
        <begin position="279"/>
        <end position="304"/>
    </location>
</feature>
<dbReference type="Gene3D" id="3.40.50.300">
    <property type="entry name" value="P-loop containing nucleotide triphosphate hydrolases"/>
    <property type="match status" value="1"/>
</dbReference>
<dbReference type="RefSeq" id="XP_003667897.1">
    <property type="nucleotide sequence ID" value="XM_003667849.1"/>
</dbReference>
<protein>
    <submittedName>
        <fullName evidence="2">Uncharacterized protein</fullName>
    </submittedName>
</protein>
<dbReference type="EMBL" id="HE580267">
    <property type="protein sequence ID" value="CCD22654.1"/>
    <property type="molecule type" value="Genomic_DNA"/>
</dbReference>
<feature type="compositionally biased region" description="Polar residues" evidence="1">
    <location>
        <begin position="491"/>
        <end position="503"/>
    </location>
</feature>
<feature type="compositionally biased region" description="Low complexity" evidence="1">
    <location>
        <begin position="474"/>
        <end position="483"/>
    </location>
</feature>
<dbReference type="OrthoDB" id="3995714at2759"/>
<dbReference type="GeneID" id="11493580"/>
<proteinExistence type="predicted"/>
<dbReference type="Proteomes" id="UP000000689">
    <property type="component" value="Chromosome 1"/>
</dbReference>
<dbReference type="AlphaFoldDB" id="G0W4B6"/>
<gene>
    <name evidence="2" type="primary">NDAI0A04990</name>
    <name evidence="2" type="ordered locus">NDAI_0A04990</name>
</gene>
<feature type="region of interest" description="Disordered" evidence="1">
    <location>
        <begin position="464"/>
        <end position="503"/>
    </location>
</feature>
<dbReference type="HOGENOM" id="CLU_674749_0_0_1"/>
<keyword evidence="3" id="KW-1185">Reference proteome</keyword>
<feature type="compositionally biased region" description="Low complexity" evidence="1">
    <location>
        <begin position="286"/>
        <end position="304"/>
    </location>
</feature>
<sequence length="503" mass="56058">MSDQRPIRLAVLGGSSTGKTSLISRLTLNFVHEVHYPTRSQNNWLFDFIPHSRLVKTILDGQAHERLARRSPSSQTLEPLFNSPLVSPNILLSPLVFQAFMNDFTIMKNKSSSSSTSSSSNSTSGLSLSTSTSHPDNSYYQYLSPSTNNNNNNILSNSSSSSLANFSFKNNNHKSKKVMKLPKNYIPPSYTPISIDIIDTPAFNPEIVVPFLEVSLFRNLDKSILKGLANEPRRPVSTTTLLVASGASELNGKIDAYLFVYSAVPELFNYNVNPPNYYSQDLSKDNSNSNSNSTPSSNTNNNNNDGGFEILKTIRNCILDAWTEFRNYTNKWEQGKEDDIYSIIYNFKNFWKSSSLSSSASSSLSSTAANKKETLKELRKFTTKLESIEMDPSSPDSPPPIIIICTHLNDPMASPVLIEQGKNLATNWNCGFVAVDNMDDVNVDVTLSLIIREIIEKEKLINKNHPNHHHHHSSTSSSFPSSQKTHKRNGHGSSSSSFWKIRK</sequence>
<feature type="region of interest" description="Disordered" evidence="1">
    <location>
        <begin position="111"/>
        <end position="132"/>
    </location>
</feature>
<reference evidence="2 3" key="1">
    <citation type="journal article" date="2011" name="Proc. Natl. Acad. Sci. U.S.A.">
        <title>Evolutionary erosion of yeast sex chromosomes by mating-type switching accidents.</title>
        <authorList>
            <person name="Gordon J.L."/>
            <person name="Armisen D."/>
            <person name="Proux-Wera E."/>
            <person name="Oheigeartaigh S.S."/>
            <person name="Byrne K.P."/>
            <person name="Wolfe K.H."/>
        </authorList>
    </citation>
    <scope>NUCLEOTIDE SEQUENCE [LARGE SCALE GENOMIC DNA]</scope>
    <source>
        <strain evidence="3">ATCC 10597 / BCRC 20456 / CBS 421 / NBRC 0211 / NRRL Y-12639</strain>
    </source>
</reference>